<evidence type="ECO:0000313" key="10">
    <source>
        <dbReference type="EMBL" id="AXJ02032.1"/>
    </source>
</evidence>
<dbReference type="AlphaFoldDB" id="A0A345UNI0"/>
<feature type="site" description="Stabilizes the basic form of H active site to accept a proton" evidence="7">
    <location>
        <position position="91"/>
    </location>
</feature>
<sequence>MHIIIGLGNIGPDYHGTRHNIGFALVNLLAQELGLDFEPGRGPWREAAGRFKGKPLVLLKPETFMNRSGSAVTKALVVHKTSLDKCLICYDDLNLPPGKIRFRDKGSAGGHNGIADIIARTGTQRFPRLRFGIGNTFARGRQADYVLSPFEPAEEPLIQESLEKAAEGVQCFVRQGMVQTMNQFNAS</sequence>
<dbReference type="FunFam" id="3.40.50.1470:FF:000001">
    <property type="entry name" value="Peptidyl-tRNA hydrolase"/>
    <property type="match status" value="1"/>
</dbReference>
<keyword evidence="7" id="KW-0963">Cytoplasm</keyword>
<dbReference type="PROSITE" id="PS01195">
    <property type="entry name" value="PEPT_TRNA_HYDROL_1"/>
    <property type="match status" value="1"/>
</dbReference>
<feature type="site" description="Discriminates between blocked and unblocked aminoacyl-tRNA" evidence="7">
    <location>
        <position position="9"/>
    </location>
</feature>
<evidence type="ECO:0000256" key="2">
    <source>
        <dbReference type="ARBA" id="ARBA00022555"/>
    </source>
</evidence>
<comment type="catalytic activity">
    <reaction evidence="7 8">
        <text>an N-acyl-L-alpha-aminoacyl-tRNA + H2O = an N-acyl-L-amino acid + a tRNA + H(+)</text>
        <dbReference type="Rhea" id="RHEA:54448"/>
        <dbReference type="Rhea" id="RHEA-COMP:10123"/>
        <dbReference type="Rhea" id="RHEA-COMP:13883"/>
        <dbReference type="ChEBI" id="CHEBI:15377"/>
        <dbReference type="ChEBI" id="CHEBI:15378"/>
        <dbReference type="ChEBI" id="CHEBI:59874"/>
        <dbReference type="ChEBI" id="CHEBI:78442"/>
        <dbReference type="ChEBI" id="CHEBI:138191"/>
        <dbReference type="EC" id="3.1.1.29"/>
    </reaction>
</comment>
<keyword evidence="2 7" id="KW-0820">tRNA-binding</keyword>
<comment type="function">
    <text evidence="7">Hydrolyzes ribosome-free peptidyl-tRNAs (with 1 or more amino acids incorporated), which drop off the ribosome during protein synthesis, or as a result of ribosome stalling.</text>
</comment>
<dbReference type="GO" id="GO:0000049">
    <property type="term" value="F:tRNA binding"/>
    <property type="evidence" value="ECO:0007669"/>
    <property type="project" value="UniProtKB-UniRule"/>
</dbReference>
<dbReference type="EC" id="3.1.1.29" evidence="1 7"/>
<evidence type="ECO:0000313" key="11">
    <source>
        <dbReference type="Proteomes" id="UP000254808"/>
    </source>
</evidence>
<comment type="similarity">
    <text evidence="5 7 9">Belongs to the PTH family.</text>
</comment>
<dbReference type="RefSeq" id="WP_114985166.1">
    <property type="nucleotide sequence ID" value="NZ_CP027806.1"/>
</dbReference>
<accession>A0A345UNI0</accession>
<dbReference type="Gene3D" id="3.40.50.1470">
    <property type="entry name" value="Peptidyl-tRNA hydrolase"/>
    <property type="match status" value="1"/>
</dbReference>
<evidence type="ECO:0000256" key="4">
    <source>
        <dbReference type="ARBA" id="ARBA00022884"/>
    </source>
</evidence>
<dbReference type="Proteomes" id="UP000254808">
    <property type="component" value="Chromosome"/>
</dbReference>
<feature type="binding site" evidence="7">
    <location>
        <position position="66"/>
    </location>
    <ligand>
        <name>tRNA</name>
        <dbReference type="ChEBI" id="CHEBI:17843"/>
    </ligand>
</feature>
<protein>
    <recommendedName>
        <fullName evidence="6 7">Peptidyl-tRNA hydrolase</fullName>
        <shortName evidence="7">Pth</shortName>
        <ecNumber evidence="1 7">3.1.1.29</ecNumber>
    </recommendedName>
</protein>
<comment type="subcellular location">
    <subcellularLocation>
        <location evidence="7">Cytoplasm</location>
    </subcellularLocation>
</comment>
<evidence type="ECO:0000256" key="8">
    <source>
        <dbReference type="RuleBase" id="RU000673"/>
    </source>
</evidence>
<dbReference type="InterPro" id="IPR001328">
    <property type="entry name" value="Pept_tRNA_hydro"/>
</dbReference>
<dbReference type="GO" id="GO:0072344">
    <property type="term" value="P:rescue of stalled ribosome"/>
    <property type="evidence" value="ECO:0007669"/>
    <property type="project" value="UniProtKB-UniRule"/>
</dbReference>
<feature type="binding site" evidence="7">
    <location>
        <position position="64"/>
    </location>
    <ligand>
        <name>tRNA</name>
        <dbReference type="ChEBI" id="CHEBI:17843"/>
    </ligand>
</feature>
<dbReference type="OrthoDB" id="9800507at2"/>
<feature type="binding site" evidence="7">
    <location>
        <position position="14"/>
    </location>
    <ligand>
        <name>tRNA</name>
        <dbReference type="ChEBI" id="CHEBI:17843"/>
    </ligand>
</feature>
<feature type="binding site" evidence="7">
    <location>
        <position position="112"/>
    </location>
    <ligand>
        <name>tRNA</name>
        <dbReference type="ChEBI" id="CHEBI:17843"/>
    </ligand>
</feature>
<dbReference type="GO" id="GO:0005737">
    <property type="term" value="C:cytoplasm"/>
    <property type="evidence" value="ECO:0007669"/>
    <property type="project" value="UniProtKB-SubCell"/>
</dbReference>
<dbReference type="HAMAP" id="MF_00083">
    <property type="entry name" value="Pept_tRNA_hydro_bact"/>
    <property type="match status" value="1"/>
</dbReference>
<evidence type="ECO:0000256" key="3">
    <source>
        <dbReference type="ARBA" id="ARBA00022801"/>
    </source>
</evidence>
<evidence type="ECO:0000256" key="7">
    <source>
        <dbReference type="HAMAP-Rule" id="MF_00083"/>
    </source>
</evidence>
<name>A0A345UNI0_9BACT</name>
<dbReference type="PANTHER" id="PTHR17224">
    <property type="entry name" value="PEPTIDYL-TRNA HYDROLASE"/>
    <property type="match status" value="1"/>
</dbReference>
<comment type="subunit">
    <text evidence="7">Monomer.</text>
</comment>
<comment type="function">
    <text evidence="7">Catalyzes the release of premature peptidyl moieties from peptidyl-tRNA molecules trapped in stalled 50S ribosomal subunits, and thus maintains levels of free tRNAs and 50S ribosomes.</text>
</comment>
<organism evidence="10 11">
    <name type="scientific">Cyclonatronum proteinivorum</name>
    <dbReference type="NCBI Taxonomy" id="1457365"/>
    <lineage>
        <taxon>Bacteria</taxon>
        <taxon>Pseudomonadati</taxon>
        <taxon>Balneolota</taxon>
        <taxon>Balneolia</taxon>
        <taxon>Balneolales</taxon>
        <taxon>Cyclonatronaceae</taxon>
        <taxon>Cyclonatronum</taxon>
    </lineage>
</organism>
<dbReference type="NCBIfam" id="TIGR00447">
    <property type="entry name" value="pth"/>
    <property type="match status" value="1"/>
</dbReference>
<dbReference type="InterPro" id="IPR018171">
    <property type="entry name" value="Pept_tRNA_hydro_CS"/>
</dbReference>
<dbReference type="Pfam" id="PF01195">
    <property type="entry name" value="Pept_tRNA_hydro"/>
    <property type="match status" value="1"/>
</dbReference>
<dbReference type="SUPFAM" id="SSF53178">
    <property type="entry name" value="Peptidyl-tRNA hydrolase-like"/>
    <property type="match status" value="1"/>
</dbReference>
<evidence type="ECO:0000256" key="1">
    <source>
        <dbReference type="ARBA" id="ARBA00013260"/>
    </source>
</evidence>
<dbReference type="EMBL" id="CP027806">
    <property type="protein sequence ID" value="AXJ02032.1"/>
    <property type="molecule type" value="Genomic_DNA"/>
</dbReference>
<keyword evidence="3 7" id="KW-0378">Hydrolase</keyword>
<evidence type="ECO:0000256" key="5">
    <source>
        <dbReference type="ARBA" id="ARBA00038063"/>
    </source>
</evidence>
<evidence type="ECO:0000256" key="6">
    <source>
        <dbReference type="ARBA" id="ARBA00050038"/>
    </source>
</evidence>
<dbReference type="InterPro" id="IPR036416">
    <property type="entry name" value="Pept_tRNA_hydro_sf"/>
</dbReference>
<feature type="active site" description="Proton acceptor" evidence="7">
    <location>
        <position position="19"/>
    </location>
</feature>
<gene>
    <name evidence="7" type="primary">pth</name>
    <name evidence="10" type="ORF">CYPRO_2793</name>
</gene>
<dbReference type="GO" id="GO:0004045">
    <property type="term" value="F:peptidyl-tRNA hydrolase activity"/>
    <property type="evidence" value="ECO:0007669"/>
    <property type="project" value="UniProtKB-UniRule"/>
</dbReference>
<dbReference type="PANTHER" id="PTHR17224:SF1">
    <property type="entry name" value="PEPTIDYL-TRNA HYDROLASE"/>
    <property type="match status" value="1"/>
</dbReference>
<reference evidence="10 11" key="1">
    <citation type="submission" date="2018-03" db="EMBL/GenBank/DDBJ databases">
        <title>Phenotypic and genomic properties of Cyclonatronum proteinivorum gen. nov., sp. nov., a haloalkaliphilic bacteroidete from soda lakes possessing Na+-translocating rhodopsin.</title>
        <authorList>
            <person name="Toshchakov S.V."/>
            <person name="Korzhenkov A."/>
            <person name="Samarov N.I."/>
            <person name="Kublanov I.V."/>
            <person name="Muntyan M.S."/>
            <person name="Sorokin D.Y."/>
        </authorList>
    </citation>
    <scope>NUCLEOTIDE SEQUENCE [LARGE SCALE GENOMIC DNA]</scope>
    <source>
        <strain evidence="10 11">Omega</strain>
    </source>
</reference>
<dbReference type="KEGG" id="cprv:CYPRO_2793"/>
<dbReference type="GO" id="GO:0006515">
    <property type="term" value="P:protein quality control for misfolded or incompletely synthesized proteins"/>
    <property type="evidence" value="ECO:0007669"/>
    <property type="project" value="UniProtKB-UniRule"/>
</dbReference>
<keyword evidence="11" id="KW-1185">Reference proteome</keyword>
<proteinExistence type="inferred from homology"/>
<dbReference type="CDD" id="cd00462">
    <property type="entry name" value="PTH"/>
    <property type="match status" value="1"/>
</dbReference>
<keyword evidence="4 7" id="KW-0694">RNA-binding</keyword>
<evidence type="ECO:0000256" key="9">
    <source>
        <dbReference type="RuleBase" id="RU004320"/>
    </source>
</evidence>